<sequence>MKTKLRPHFLKLRPRFTLVVLTGVALVSAALGGISYVESSQALLDASQKHLLALAQSQAGSLALRLEKVATVPWTLRTVLSREGEVNQADILGVLRKNLAQNKNIYGMAMACAPYSCNPQKKLFAPYIYRSPQGIKIARLDSKTYDYPLQNWYLIPSRVALPSWSEPYYDEGGGHALMTTYSAPVVVKGKVKAIITADIDLKVLARMVRRISPGQEGHAFIISKRGTFLAGPKEDWVLRQTIFSLAEKWNRPELRNLGRRMIRGVSGILRFKDMVAGRSSWLAFAPIKGPGWTFAVVAPEKQVLRPVVDLTQHLVFWAAIGLGAMVVVILLMVLSLTSPMQKLAAGARRLANGDYNTRVHNVRPGDEMGELAETFNSMAKDITEYVHQLEETNQNLAASLKRVELLENIETHMSKFVPESVKRLIETAPENPDLEKREQDVSVLFLDIAGYTRMSENVASEDMNFLIERYFSSFLDDIYKNKGDINETAGDGLMIIFQDADPQMHAAHAVKTAVAIQQTVQRVNRDLAGRFQPVVVNIGINSGSAMVGSSRFEGVAGTRWTFTASGPVTNVAARIGAQATEGAILIGPETAKRVTGKFKFTSRGKKHLKNVKEPVEIFEVTEQ</sequence>
<dbReference type="SMART" id="SM00304">
    <property type="entry name" value="HAMP"/>
    <property type="match status" value="1"/>
</dbReference>
<keyword evidence="5" id="KW-1185">Reference proteome</keyword>
<dbReference type="OrthoDB" id="9806735at2"/>
<dbReference type="Pfam" id="PF22673">
    <property type="entry name" value="MCP-like_PDC_1"/>
    <property type="match status" value="1"/>
</dbReference>
<dbReference type="Gene3D" id="3.30.450.20">
    <property type="entry name" value="PAS domain"/>
    <property type="match status" value="2"/>
</dbReference>
<dbReference type="CDD" id="cd12913">
    <property type="entry name" value="PDC1_MCP_like"/>
    <property type="match status" value="1"/>
</dbReference>
<feature type="transmembrane region" description="Helical" evidence="1">
    <location>
        <begin position="314"/>
        <end position="334"/>
    </location>
</feature>
<dbReference type="InterPro" id="IPR050697">
    <property type="entry name" value="Adenylyl/Guanylyl_Cyclase_3/4"/>
</dbReference>
<dbReference type="GO" id="GO:0004016">
    <property type="term" value="F:adenylate cyclase activity"/>
    <property type="evidence" value="ECO:0007669"/>
    <property type="project" value="UniProtKB-ARBA"/>
</dbReference>
<dbReference type="InterPro" id="IPR029787">
    <property type="entry name" value="Nucleotide_cyclase"/>
</dbReference>
<gene>
    <name evidence="4" type="ORF">X474_04200</name>
</gene>
<dbReference type="SUPFAM" id="SSF158472">
    <property type="entry name" value="HAMP domain-like"/>
    <property type="match status" value="1"/>
</dbReference>
<dbReference type="CDD" id="cd12912">
    <property type="entry name" value="PDC2_MCP_like"/>
    <property type="match status" value="1"/>
</dbReference>
<dbReference type="STRING" id="1429043.X474_04200"/>
<dbReference type="Gene3D" id="6.10.340.10">
    <property type="match status" value="1"/>
</dbReference>
<organism evidence="4 5">
    <name type="scientific">Dethiosulfatarculus sandiegensis</name>
    <dbReference type="NCBI Taxonomy" id="1429043"/>
    <lineage>
        <taxon>Bacteria</taxon>
        <taxon>Pseudomonadati</taxon>
        <taxon>Thermodesulfobacteriota</taxon>
        <taxon>Desulfarculia</taxon>
        <taxon>Desulfarculales</taxon>
        <taxon>Desulfarculaceae</taxon>
        <taxon>Dethiosulfatarculus</taxon>
    </lineage>
</organism>
<keyword evidence="1" id="KW-0812">Transmembrane</keyword>
<protein>
    <recommendedName>
        <fullName evidence="6">Adenylate cyclase</fullName>
    </recommendedName>
</protein>
<dbReference type="CDD" id="cd07302">
    <property type="entry name" value="CHD"/>
    <property type="match status" value="1"/>
</dbReference>
<feature type="domain" description="Guanylate cyclase" evidence="2">
    <location>
        <begin position="442"/>
        <end position="576"/>
    </location>
</feature>
<accession>A0A0D2K1B3</accession>
<dbReference type="EMBL" id="AZAC01000003">
    <property type="protein sequence ID" value="KIX15465.1"/>
    <property type="molecule type" value="Genomic_DNA"/>
</dbReference>
<dbReference type="PROSITE" id="PS50125">
    <property type="entry name" value="GUANYLATE_CYCLASE_2"/>
    <property type="match status" value="1"/>
</dbReference>
<dbReference type="SMART" id="SM00044">
    <property type="entry name" value="CYCc"/>
    <property type="match status" value="1"/>
</dbReference>
<keyword evidence="1" id="KW-0472">Membrane</keyword>
<dbReference type="PROSITE" id="PS50885">
    <property type="entry name" value="HAMP"/>
    <property type="match status" value="1"/>
</dbReference>
<reference evidence="4 5" key="1">
    <citation type="submission" date="2013-11" db="EMBL/GenBank/DDBJ databases">
        <title>Metagenomic analysis of a methanogenic consortium involved in long chain n-alkane degradation.</title>
        <authorList>
            <person name="Davidova I.A."/>
            <person name="Callaghan A.V."/>
            <person name="Wawrik B."/>
            <person name="Pruitt S."/>
            <person name="Marks C."/>
            <person name="Duncan K.E."/>
            <person name="Suflita J.M."/>
        </authorList>
    </citation>
    <scope>NUCLEOTIDE SEQUENCE [LARGE SCALE GENOMIC DNA]</scope>
    <source>
        <strain evidence="4 5">SPR</strain>
    </source>
</reference>
<name>A0A0D2K1B3_9BACT</name>
<dbReference type="InterPro" id="IPR001054">
    <property type="entry name" value="A/G_cyclase"/>
</dbReference>
<proteinExistence type="predicted"/>
<dbReference type="PANTHER" id="PTHR43081">
    <property type="entry name" value="ADENYLATE CYCLASE, TERMINAL-DIFFERENTIATION SPECIFIC-RELATED"/>
    <property type="match status" value="1"/>
</dbReference>
<evidence type="ECO:0000259" key="3">
    <source>
        <dbReference type="PROSITE" id="PS50885"/>
    </source>
</evidence>
<dbReference type="Pfam" id="PF00672">
    <property type="entry name" value="HAMP"/>
    <property type="match status" value="1"/>
</dbReference>
<dbReference type="Proteomes" id="UP000032233">
    <property type="component" value="Unassembled WGS sequence"/>
</dbReference>
<evidence type="ECO:0000259" key="2">
    <source>
        <dbReference type="PROSITE" id="PS50125"/>
    </source>
</evidence>
<dbReference type="PANTHER" id="PTHR43081:SF1">
    <property type="entry name" value="ADENYLATE CYCLASE, TERMINAL-DIFFERENTIATION SPECIFIC"/>
    <property type="match status" value="1"/>
</dbReference>
<dbReference type="Gene3D" id="3.30.70.1230">
    <property type="entry name" value="Nucleotide cyclase"/>
    <property type="match status" value="1"/>
</dbReference>
<dbReference type="GO" id="GO:0009190">
    <property type="term" value="P:cyclic nucleotide biosynthetic process"/>
    <property type="evidence" value="ECO:0007669"/>
    <property type="project" value="InterPro"/>
</dbReference>
<evidence type="ECO:0000256" key="1">
    <source>
        <dbReference type="SAM" id="Phobius"/>
    </source>
</evidence>
<dbReference type="GO" id="GO:0016020">
    <property type="term" value="C:membrane"/>
    <property type="evidence" value="ECO:0007669"/>
    <property type="project" value="InterPro"/>
</dbReference>
<dbReference type="RefSeq" id="WP_044346845.1">
    <property type="nucleotide sequence ID" value="NZ_AZAC01000003.1"/>
</dbReference>
<dbReference type="InParanoid" id="A0A0D2K1B3"/>
<evidence type="ECO:0000313" key="5">
    <source>
        <dbReference type="Proteomes" id="UP000032233"/>
    </source>
</evidence>
<evidence type="ECO:0008006" key="6">
    <source>
        <dbReference type="Google" id="ProtNLM"/>
    </source>
</evidence>
<dbReference type="CDD" id="cd06225">
    <property type="entry name" value="HAMP"/>
    <property type="match status" value="1"/>
</dbReference>
<dbReference type="GO" id="GO:0035556">
    <property type="term" value="P:intracellular signal transduction"/>
    <property type="evidence" value="ECO:0007669"/>
    <property type="project" value="InterPro"/>
</dbReference>
<dbReference type="SUPFAM" id="SSF55073">
    <property type="entry name" value="Nucleotide cyclase"/>
    <property type="match status" value="1"/>
</dbReference>
<keyword evidence="1" id="KW-1133">Transmembrane helix</keyword>
<comment type="caution">
    <text evidence="4">The sequence shown here is derived from an EMBL/GenBank/DDBJ whole genome shotgun (WGS) entry which is preliminary data.</text>
</comment>
<feature type="domain" description="HAMP" evidence="3">
    <location>
        <begin position="334"/>
        <end position="387"/>
    </location>
</feature>
<dbReference type="Pfam" id="PF00211">
    <property type="entry name" value="Guanylate_cyc"/>
    <property type="match status" value="1"/>
</dbReference>
<dbReference type="AlphaFoldDB" id="A0A0D2K1B3"/>
<evidence type="ECO:0000313" key="4">
    <source>
        <dbReference type="EMBL" id="KIX15465.1"/>
    </source>
</evidence>
<dbReference type="InterPro" id="IPR003660">
    <property type="entry name" value="HAMP_dom"/>
</dbReference>